<reference evidence="1" key="1">
    <citation type="journal article" date="2020" name="mSystems">
        <title>Genome- and Community-Level Interaction Insights into Carbon Utilization and Element Cycling Functions of Hydrothermarchaeota in Hydrothermal Sediment.</title>
        <authorList>
            <person name="Zhou Z."/>
            <person name="Liu Y."/>
            <person name="Xu W."/>
            <person name="Pan J."/>
            <person name="Luo Z.H."/>
            <person name="Li M."/>
        </authorList>
    </citation>
    <scope>NUCLEOTIDE SEQUENCE [LARGE SCALE GENOMIC DNA]</scope>
    <source>
        <strain evidence="1">HyVt-323</strain>
    </source>
</reference>
<dbReference type="RefSeq" id="WP_093732654.1">
    <property type="nucleotide sequence ID" value="NZ_DRFN01000059.1"/>
</dbReference>
<dbReference type="OrthoDB" id="9868124at2"/>
<dbReference type="Proteomes" id="UP000885704">
    <property type="component" value="Unassembled WGS sequence"/>
</dbReference>
<accession>A0A7V1F0N4</accession>
<proteinExistence type="predicted"/>
<sequence>MQKITAPNTLPQNAAAFRSCRIRQSSGLQPQKPAVQSSNFTWKKIDILTARYLSHPVKSSRRRITLSR</sequence>
<dbReference type="EMBL" id="DRFN01000059">
    <property type="protein sequence ID" value="HDZ53856.1"/>
    <property type="molecule type" value="Genomic_DNA"/>
</dbReference>
<name>A0A7V1F0N4_9RHOB</name>
<comment type="caution">
    <text evidence="1">The sequence shown here is derived from an EMBL/GenBank/DDBJ whole genome shotgun (WGS) entry which is preliminary data.</text>
</comment>
<dbReference type="AlphaFoldDB" id="A0A7V1F0N4"/>
<protein>
    <submittedName>
        <fullName evidence="1">Uncharacterized protein</fullName>
    </submittedName>
</protein>
<gene>
    <name evidence="1" type="ORF">ENH63_19200</name>
</gene>
<evidence type="ECO:0000313" key="1">
    <source>
        <dbReference type="EMBL" id="HDZ53856.1"/>
    </source>
</evidence>
<organism evidence="1">
    <name type="scientific">Sulfitobacter litoralis</name>
    <dbReference type="NCBI Taxonomy" id="335975"/>
    <lineage>
        <taxon>Bacteria</taxon>
        <taxon>Pseudomonadati</taxon>
        <taxon>Pseudomonadota</taxon>
        <taxon>Alphaproteobacteria</taxon>
        <taxon>Rhodobacterales</taxon>
        <taxon>Roseobacteraceae</taxon>
        <taxon>Sulfitobacter</taxon>
    </lineage>
</organism>